<name>A0A2K9NJB2_9PROT</name>
<protein>
    <submittedName>
        <fullName evidence="1">Uncharacterized protein</fullName>
    </submittedName>
</protein>
<sequence length="363" mass="39097">MGQEPAMRLFLLGLLALSLVMVRPAATHEIGDSQVVIELGEGSWSARIVTAPTAFINRLEQAEKQEPGRDFTKGTAAAKLAELSPDLPRHLNIRIDGKAVAATMVVEQLLMPADQSQPSFLVLRAEGTLPPEAGTMSWQFDLLEGQYALLLGGQVHWVEGSVATGPLSLRPGPPPTLMQVVGQYVHLGFIHIVPDGPDHVLFVLGLVLLTTRLRPLLVQVTAFTLAHCLTLALALNGVIDLPAPVVEPLIALSIAYVAVENIFAHRMTPWRPALVFGFGLLHGLGFAGVLTELGLPAKDQTAALIAFNIGIEAGQLAVIAIAYFLLLHWFKDRAWFRARITIPASALIAIVGLYWTAERVLVG</sequence>
<evidence type="ECO:0000313" key="1">
    <source>
        <dbReference type="EMBL" id="AUN33178.1"/>
    </source>
</evidence>
<accession>A0A2K9NJB2</accession>
<dbReference type="AlphaFoldDB" id="A0A2K9NJB2"/>
<proteinExistence type="predicted"/>
<reference evidence="1 2" key="1">
    <citation type="submission" date="2017-12" db="EMBL/GenBank/DDBJ databases">
        <title>Genomes of bacteria within cyanobacterial aggregates.</title>
        <authorList>
            <person name="Cai H."/>
        </authorList>
    </citation>
    <scope>NUCLEOTIDE SEQUENCE [LARGE SCALE GENOMIC DNA]</scope>
    <source>
        <strain evidence="1 2">TH16</strain>
        <plasmid evidence="1 2">unnamed1</plasmid>
    </source>
</reference>
<dbReference type="InterPro" id="IPR032809">
    <property type="entry name" value="Put_HupE_UreJ"/>
</dbReference>
<keyword evidence="1" id="KW-0614">Plasmid</keyword>
<geneLocation type="plasmid" evidence="1 2">
    <name>unnamed1</name>
</geneLocation>
<evidence type="ECO:0000313" key="2">
    <source>
        <dbReference type="Proteomes" id="UP000234752"/>
    </source>
</evidence>
<dbReference type="OrthoDB" id="9808870at2"/>
<dbReference type="Pfam" id="PF13795">
    <property type="entry name" value="HupE_UreJ_2"/>
    <property type="match status" value="1"/>
</dbReference>
<dbReference type="EMBL" id="CP025613">
    <property type="protein sequence ID" value="AUN33178.1"/>
    <property type="molecule type" value="Genomic_DNA"/>
</dbReference>
<organism evidence="1 2">
    <name type="scientific">Niveispirillum cyanobacteriorum</name>
    <dbReference type="NCBI Taxonomy" id="1612173"/>
    <lineage>
        <taxon>Bacteria</taxon>
        <taxon>Pseudomonadati</taxon>
        <taxon>Pseudomonadota</taxon>
        <taxon>Alphaproteobacteria</taxon>
        <taxon>Rhodospirillales</taxon>
        <taxon>Azospirillaceae</taxon>
        <taxon>Niveispirillum</taxon>
    </lineage>
</organism>
<dbReference type="Proteomes" id="UP000234752">
    <property type="component" value="Plasmid unnamed1"/>
</dbReference>
<keyword evidence="2" id="KW-1185">Reference proteome</keyword>
<dbReference type="KEGG" id="ncb:C0V82_22580"/>
<gene>
    <name evidence="1" type="ORF">C0V82_22580</name>
</gene>